<name>A0ACB8SHB8_9AGAM</name>
<keyword evidence="2" id="KW-1185">Reference proteome</keyword>
<gene>
    <name evidence="1" type="ORF">BV25DRAFT_173035</name>
</gene>
<sequence>MGWPMVTSWHTAMASIFWIFSSPPLTVRIGVAFARSVSALHAVVADGAGDRVATKNPFHPIPTSAGHVASKLVRTQCTESGAGSVRQQTPCPQIELLSSSTDAVNVAWTMGPACIMIHILGEALVHA</sequence>
<comment type="caution">
    <text evidence="1">The sequence shown here is derived from an EMBL/GenBank/DDBJ whole genome shotgun (WGS) entry which is preliminary data.</text>
</comment>
<protein>
    <submittedName>
        <fullName evidence="1">Uncharacterized protein</fullName>
    </submittedName>
</protein>
<dbReference type="EMBL" id="MU277291">
    <property type="protein sequence ID" value="KAI0055450.1"/>
    <property type="molecule type" value="Genomic_DNA"/>
</dbReference>
<proteinExistence type="predicted"/>
<accession>A0ACB8SHB8</accession>
<reference evidence="1" key="1">
    <citation type="submission" date="2021-03" db="EMBL/GenBank/DDBJ databases">
        <authorList>
            <consortium name="DOE Joint Genome Institute"/>
            <person name="Ahrendt S."/>
            <person name="Looney B.P."/>
            <person name="Miyauchi S."/>
            <person name="Morin E."/>
            <person name="Drula E."/>
            <person name="Courty P.E."/>
            <person name="Chicoki N."/>
            <person name="Fauchery L."/>
            <person name="Kohler A."/>
            <person name="Kuo A."/>
            <person name="Labutti K."/>
            <person name="Pangilinan J."/>
            <person name="Lipzen A."/>
            <person name="Riley R."/>
            <person name="Andreopoulos W."/>
            <person name="He G."/>
            <person name="Johnson J."/>
            <person name="Barry K.W."/>
            <person name="Grigoriev I.V."/>
            <person name="Nagy L."/>
            <person name="Hibbett D."/>
            <person name="Henrissat B."/>
            <person name="Matheny P.B."/>
            <person name="Labbe J."/>
            <person name="Martin F."/>
        </authorList>
    </citation>
    <scope>NUCLEOTIDE SEQUENCE</scope>
    <source>
        <strain evidence="1">HHB10654</strain>
    </source>
</reference>
<organism evidence="1 2">
    <name type="scientific">Artomyces pyxidatus</name>
    <dbReference type="NCBI Taxonomy" id="48021"/>
    <lineage>
        <taxon>Eukaryota</taxon>
        <taxon>Fungi</taxon>
        <taxon>Dikarya</taxon>
        <taxon>Basidiomycota</taxon>
        <taxon>Agaricomycotina</taxon>
        <taxon>Agaricomycetes</taxon>
        <taxon>Russulales</taxon>
        <taxon>Auriscalpiaceae</taxon>
        <taxon>Artomyces</taxon>
    </lineage>
</organism>
<reference evidence="1" key="2">
    <citation type="journal article" date="2022" name="New Phytol.">
        <title>Evolutionary transition to the ectomycorrhizal habit in the genomes of a hyperdiverse lineage of mushroom-forming fungi.</title>
        <authorList>
            <person name="Looney B."/>
            <person name="Miyauchi S."/>
            <person name="Morin E."/>
            <person name="Drula E."/>
            <person name="Courty P.E."/>
            <person name="Kohler A."/>
            <person name="Kuo A."/>
            <person name="LaButti K."/>
            <person name="Pangilinan J."/>
            <person name="Lipzen A."/>
            <person name="Riley R."/>
            <person name="Andreopoulos W."/>
            <person name="He G."/>
            <person name="Johnson J."/>
            <person name="Nolan M."/>
            <person name="Tritt A."/>
            <person name="Barry K.W."/>
            <person name="Grigoriev I.V."/>
            <person name="Nagy L.G."/>
            <person name="Hibbett D."/>
            <person name="Henrissat B."/>
            <person name="Matheny P.B."/>
            <person name="Labbe J."/>
            <person name="Martin F.M."/>
        </authorList>
    </citation>
    <scope>NUCLEOTIDE SEQUENCE</scope>
    <source>
        <strain evidence="1">HHB10654</strain>
    </source>
</reference>
<dbReference type="Proteomes" id="UP000814140">
    <property type="component" value="Unassembled WGS sequence"/>
</dbReference>
<evidence type="ECO:0000313" key="1">
    <source>
        <dbReference type="EMBL" id="KAI0055450.1"/>
    </source>
</evidence>
<evidence type="ECO:0000313" key="2">
    <source>
        <dbReference type="Proteomes" id="UP000814140"/>
    </source>
</evidence>